<dbReference type="InterPro" id="IPR036962">
    <property type="entry name" value="Glyco_hydro_3_N_sf"/>
</dbReference>
<feature type="domain" description="Glycoside hydrolase family 3 N-terminal" evidence="7">
    <location>
        <begin position="60"/>
        <end position="384"/>
    </location>
</feature>
<gene>
    <name evidence="8" type="ORF">D0Y50_02120</name>
</gene>
<name>A0A346NIB5_9ALTE</name>
<dbReference type="Proteomes" id="UP000262073">
    <property type="component" value="Chromosome"/>
</dbReference>
<comment type="catalytic activity">
    <reaction evidence="1">
        <text>Hydrolysis of terminal non-reducing N-acetyl-D-hexosamine residues in N-acetyl-beta-D-hexosaminides.</text>
        <dbReference type="EC" id="3.2.1.52"/>
    </reaction>
</comment>
<dbReference type="InterPro" id="IPR036881">
    <property type="entry name" value="Glyco_hydro_3_C_sf"/>
</dbReference>
<keyword evidence="5" id="KW-0326">Glycosidase</keyword>
<feature type="signal peptide" evidence="6">
    <location>
        <begin position="1"/>
        <end position="19"/>
    </location>
</feature>
<dbReference type="EC" id="3.2.1.52" evidence="3"/>
<dbReference type="PANTHER" id="PTHR30480:SF13">
    <property type="entry name" value="BETA-HEXOSAMINIDASE"/>
    <property type="match status" value="1"/>
</dbReference>
<dbReference type="OrthoDB" id="9786661at2"/>
<dbReference type="Pfam" id="PF00933">
    <property type="entry name" value="Glyco_hydro_3"/>
    <property type="match status" value="1"/>
</dbReference>
<dbReference type="GO" id="GO:0005975">
    <property type="term" value="P:carbohydrate metabolic process"/>
    <property type="evidence" value="ECO:0007669"/>
    <property type="project" value="InterPro"/>
</dbReference>
<dbReference type="Gene3D" id="3.20.20.300">
    <property type="entry name" value="Glycoside hydrolase, family 3, N-terminal domain"/>
    <property type="match status" value="1"/>
</dbReference>
<evidence type="ECO:0000313" key="9">
    <source>
        <dbReference type="Proteomes" id="UP000262073"/>
    </source>
</evidence>
<dbReference type="EMBL" id="CP031769">
    <property type="protein sequence ID" value="AXR05272.1"/>
    <property type="molecule type" value="Genomic_DNA"/>
</dbReference>
<proteinExistence type="inferred from homology"/>
<dbReference type="Gene3D" id="3.40.50.1700">
    <property type="entry name" value="Glycoside hydrolase family 3 C-terminal domain"/>
    <property type="match status" value="1"/>
</dbReference>
<dbReference type="GO" id="GO:0004563">
    <property type="term" value="F:beta-N-acetylhexosaminidase activity"/>
    <property type="evidence" value="ECO:0007669"/>
    <property type="project" value="UniProtKB-EC"/>
</dbReference>
<dbReference type="GO" id="GO:0009254">
    <property type="term" value="P:peptidoglycan turnover"/>
    <property type="evidence" value="ECO:0007669"/>
    <property type="project" value="TreeGrafter"/>
</dbReference>
<evidence type="ECO:0000256" key="5">
    <source>
        <dbReference type="ARBA" id="ARBA00023295"/>
    </source>
</evidence>
<dbReference type="InterPro" id="IPR019800">
    <property type="entry name" value="Glyco_hydro_3_AS"/>
</dbReference>
<sequence length="616" mass="65952">MKYFAGFLLLLIGCGAANAARSLSDSEMLGQKMILDFRYFCADNTPAATCRQPVTELTPALADILTSGAIGGVILFSENIRSVAQVVKFNYQLQKLMHDNNLPPLFIAIDQEGGRVARIPDAMATRYVGNMAIGASYAAYDTEFATQVANGLANSLRLLGFNVNFAPSIDVNSNPHNPVINVRSYGESPTLVAELGIATIAALQKQQIVSAVKHFPGHGDTSVDSHTGLPKVEHSLAHIKRADLLPFVRAIKSATPPQMIMSAHIQYPALDDTKVTSRTGEEIALPATLSKKILTGLLRNQLGYTGLIVTDALDMAGIAQYFTPSQALVQTFSAGADIALMPFSIRNPDDIHRFNQIRQHVLGALASGALSHTEFTASAARILALKEGHAAGQFLQQSLLVRQARATAALPSAAQQATELALAQAALTQLFNTKVLPLDISQRIAAIMPDTARCHAFTAALTGISPAIKVQCYTSLLASDMRQTAGWQSADIVVLADITPVHSVAETGGLDNPATLAGRISANARQQWQYALLKQAKTAGKKTVFVSMRAPYQIRHYEAVSDAALATFGYNVQTLPHKDAQRTTARGAVFEALAQGLYGKIPLTGRSPVTIPLRQH</sequence>
<dbReference type="SUPFAM" id="SSF51445">
    <property type="entry name" value="(Trans)glycosidases"/>
    <property type="match status" value="1"/>
</dbReference>
<dbReference type="PANTHER" id="PTHR30480">
    <property type="entry name" value="BETA-HEXOSAMINIDASE-RELATED"/>
    <property type="match status" value="1"/>
</dbReference>
<evidence type="ECO:0000313" key="8">
    <source>
        <dbReference type="EMBL" id="AXR05272.1"/>
    </source>
</evidence>
<keyword evidence="4" id="KW-0378">Hydrolase</keyword>
<accession>A0A346NIB5</accession>
<dbReference type="InterPro" id="IPR050226">
    <property type="entry name" value="NagZ_Beta-hexosaminidase"/>
</dbReference>
<dbReference type="RefSeq" id="WP_117315261.1">
    <property type="nucleotide sequence ID" value="NZ_CP031769.1"/>
</dbReference>
<evidence type="ECO:0000259" key="7">
    <source>
        <dbReference type="Pfam" id="PF00933"/>
    </source>
</evidence>
<dbReference type="PROSITE" id="PS00775">
    <property type="entry name" value="GLYCOSYL_HYDROL_F3"/>
    <property type="match status" value="1"/>
</dbReference>
<evidence type="ECO:0000256" key="4">
    <source>
        <dbReference type="ARBA" id="ARBA00022801"/>
    </source>
</evidence>
<reference evidence="8 9" key="1">
    <citation type="submission" date="2018-08" db="EMBL/GenBank/DDBJ databases">
        <title>Salinimonas sediminis sp. nov., a piezophilic bacterium isolated from a deep-sea sediment sample from the New Britain Trench.</title>
        <authorList>
            <person name="Cao J."/>
        </authorList>
    </citation>
    <scope>NUCLEOTIDE SEQUENCE [LARGE SCALE GENOMIC DNA]</scope>
    <source>
        <strain evidence="8 9">N102</strain>
    </source>
</reference>
<comment type="similarity">
    <text evidence="2">Belongs to the glycosyl hydrolase 3 family.</text>
</comment>
<evidence type="ECO:0000256" key="2">
    <source>
        <dbReference type="ARBA" id="ARBA00005336"/>
    </source>
</evidence>
<feature type="chain" id="PRO_5016855849" description="beta-N-acetylhexosaminidase" evidence="6">
    <location>
        <begin position="20"/>
        <end position="616"/>
    </location>
</feature>
<evidence type="ECO:0000256" key="3">
    <source>
        <dbReference type="ARBA" id="ARBA00012663"/>
    </source>
</evidence>
<dbReference type="InterPro" id="IPR017853">
    <property type="entry name" value="GH"/>
</dbReference>
<dbReference type="InterPro" id="IPR001764">
    <property type="entry name" value="Glyco_hydro_3_N"/>
</dbReference>
<dbReference type="KEGG" id="salm:D0Y50_02120"/>
<dbReference type="AlphaFoldDB" id="A0A346NIB5"/>
<protein>
    <recommendedName>
        <fullName evidence="3">beta-N-acetylhexosaminidase</fullName>
        <ecNumber evidence="3">3.2.1.52</ecNumber>
    </recommendedName>
</protein>
<organism evidence="8 9">
    <name type="scientific">Salinimonas sediminis</name>
    <dbReference type="NCBI Taxonomy" id="2303538"/>
    <lineage>
        <taxon>Bacteria</taxon>
        <taxon>Pseudomonadati</taxon>
        <taxon>Pseudomonadota</taxon>
        <taxon>Gammaproteobacteria</taxon>
        <taxon>Alteromonadales</taxon>
        <taxon>Alteromonadaceae</taxon>
        <taxon>Alteromonas/Salinimonas group</taxon>
        <taxon>Salinimonas</taxon>
    </lineage>
</organism>
<evidence type="ECO:0000256" key="1">
    <source>
        <dbReference type="ARBA" id="ARBA00001231"/>
    </source>
</evidence>
<keyword evidence="9" id="KW-1185">Reference proteome</keyword>
<keyword evidence="6" id="KW-0732">Signal</keyword>
<evidence type="ECO:0000256" key="6">
    <source>
        <dbReference type="SAM" id="SignalP"/>
    </source>
</evidence>